<name>A0A7M7L3U0_APIME</name>
<dbReference type="InterPro" id="IPR047579">
    <property type="entry name" value="DD_CABYR_SP17"/>
</dbReference>
<keyword evidence="3" id="KW-1185">Reference proteome</keyword>
<evidence type="ECO:0000313" key="4">
    <source>
        <dbReference type="RefSeq" id="XP_026297183.1"/>
    </source>
</evidence>
<dbReference type="KEGG" id="ame:724309"/>
<proteinExistence type="predicted"/>
<accession>A0A7M7L3U0</accession>
<feature type="compositionally biased region" description="Basic and acidic residues" evidence="1">
    <location>
        <begin position="425"/>
        <end position="455"/>
    </location>
</feature>
<reference evidence="4" key="2">
    <citation type="submission" date="2025-04" db="UniProtKB">
        <authorList>
            <consortium name="RefSeq"/>
        </authorList>
    </citation>
    <scope>IDENTIFICATION</scope>
    <source>
        <strain evidence="4">DH4</strain>
        <tissue evidence="4">Whole body</tissue>
    </source>
</reference>
<accession>A0A8B8H0U2</accession>
<dbReference type="Gene3D" id="1.20.5.190">
    <property type="match status" value="1"/>
</dbReference>
<gene>
    <name evidence="4" type="primary">LOC724309</name>
</gene>
<feature type="region of interest" description="Disordered" evidence="1">
    <location>
        <begin position="340"/>
        <end position="455"/>
    </location>
</feature>
<dbReference type="EnsemblMetazoa" id="XM_026441398">
    <property type="protein sequence ID" value="XP_026297183"/>
    <property type="gene ID" value="LOC724309"/>
</dbReference>
<dbReference type="Proteomes" id="UP000005203">
    <property type="component" value="Linkage group LG6"/>
</dbReference>
<dbReference type="RefSeq" id="XP_026297183.1">
    <property type="nucleotide sequence ID" value="XM_026441398.1"/>
</dbReference>
<dbReference type="OrthoDB" id="26525at2759"/>
<dbReference type="AlphaFoldDB" id="A0A7M7L3U0"/>
<sequence>MDPTLQKHGAKHIYKVPEGLRELCSDISREVLRSQPINILAFIAEYVDTLLITRENTKIAVKVVNNILLGSEAILSILYRAGFSLEQVAVAAPRIQKVFRSYLDAMDLRPLICDEAICEEKSKISIRNILEATGATPEEAEQASVIIQAAFRGHYERMSLSEAQGKIQWQRAVVNTLDILKKAGATQVEIGKAARHVKFAYRGYYNRRNQKIDPLEDEPLKKDERILEPVEAFQAVAWMDVMYEDSGLEMQKAHEAARIIQNAYKKYRARKRKYDLQQMETTSTMVADAVVDKVHQKIFEKITARKDIPEEYGTREEMMYMSTKFQVAFKEQMKMSRLVKKLPDDEEEGEGEEEEEEGEEEEQNIEIIRPKYRPNPIEPKIKIKNPPIYVEESLTEDEDIAPSEITEKSTTEPLTTSPELQSELETDRPDLPEDEKMFELEEDEKEKGSSKKEVM</sequence>
<evidence type="ECO:0000256" key="1">
    <source>
        <dbReference type="SAM" id="MobiDB-lite"/>
    </source>
</evidence>
<evidence type="ECO:0000313" key="3">
    <source>
        <dbReference type="Proteomes" id="UP000005203"/>
    </source>
</evidence>
<feature type="compositionally biased region" description="Acidic residues" evidence="1">
    <location>
        <begin position="344"/>
        <end position="364"/>
    </location>
</feature>
<dbReference type="SUPFAM" id="SSF47391">
    <property type="entry name" value="Dimerization-anchoring domain of cAMP-dependent PK regulatory subunit"/>
    <property type="match status" value="1"/>
</dbReference>
<dbReference type="PROSITE" id="PS50096">
    <property type="entry name" value="IQ"/>
    <property type="match status" value="1"/>
</dbReference>
<dbReference type="GeneID" id="724309"/>
<organism evidence="2">
    <name type="scientific">Apis mellifera</name>
    <name type="common">Honeybee</name>
    <dbReference type="NCBI Taxonomy" id="7460"/>
    <lineage>
        <taxon>Eukaryota</taxon>
        <taxon>Metazoa</taxon>
        <taxon>Ecdysozoa</taxon>
        <taxon>Arthropoda</taxon>
        <taxon>Hexapoda</taxon>
        <taxon>Insecta</taxon>
        <taxon>Pterygota</taxon>
        <taxon>Neoptera</taxon>
        <taxon>Endopterygota</taxon>
        <taxon>Hymenoptera</taxon>
        <taxon>Apocrita</taxon>
        <taxon>Aculeata</taxon>
        <taxon>Apoidea</taxon>
        <taxon>Anthophila</taxon>
        <taxon>Apidae</taxon>
        <taxon>Apis</taxon>
    </lineage>
</organism>
<reference evidence="2" key="1">
    <citation type="submission" date="2021-01" db="UniProtKB">
        <authorList>
            <consortium name="EnsemblMetazoa"/>
        </authorList>
    </citation>
    <scope>IDENTIFICATION</scope>
    <source>
        <strain evidence="2">DH4</strain>
    </source>
</reference>
<dbReference type="PANTHER" id="PTHR10699">
    <property type="entry name" value="NEUROMODULIN"/>
    <property type="match status" value="1"/>
</dbReference>
<dbReference type="PANTHER" id="PTHR10699:SF11">
    <property type="entry name" value="IGLOO, ISOFORM A"/>
    <property type="match status" value="1"/>
</dbReference>
<protein>
    <submittedName>
        <fullName evidence="4">Uncharacterized protein LOC724309</fullName>
    </submittedName>
</protein>
<dbReference type="Gene3D" id="1.20.890.10">
    <property type="entry name" value="cAMP-dependent protein kinase regulatory subunit, dimerization-anchoring domain"/>
    <property type="match status" value="1"/>
</dbReference>
<dbReference type="CDD" id="cd12100">
    <property type="entry name" value="DD_CABYR_SP17"/>
    <property type="match status" value="1"/>
</dbReference>
<dbReference type="GO" id="GO:0005516">
    <property type="term" value="F:calmodulin binding"/>
    <property type="evidence" value="ECO:0007669"/>
    <property type="project" value="TreeGrafter"/>
</dbReference>
<evidence type="ECO:0000313" key="2">
    <source>
        <dbReference type="EnsemblMetazoa" id="XP_026297183"/>
    </source>
</evidence>
<feature type="compositionally biased region" description="Polar residues" evidence="1">
    <location>
        <begin position="411"/>
        <end position="420"/>
    </location>
</feature>